<dbReference type="Proteomes" id="UP000694381">
    <property type="component" value="Unassembled WGS sequence"/>
</dbReference>
<evidence type="ECO:0000313" key="4">
    <source>
        <dbReference type="Proteomes" id="UP000694381"/>
    </source>
</evidence>
<evidence type="ECO:0000256" key="1">
    <source>
        <dbReference type="SAM" id="MobiDB-lite"/>
    </source>
</evidence>
<keyword evidence="2" id="KW-1133">Transmembrane helix</keyword>
<feature type="transmembrane region" description="Helical" evidence="2">
    <location>
        <begin position="36"/>
        <end position="57"/>
    </location>
</feature>
<keyword evidence="4" id="KW-1185">Reference proteome</keyword>
<reference evidence="3" key="2">
    <citation type="submission" date="2025-09" db="UniProtKB">
        <authorList>
            <consortium name="Ensembl"/>
        </authorList>
    </citation>
    <scope>IDENTIFICATION</scope>
</reference>
<protein>
    <submittedName>
        <fullName evidence="3">Small integral membrane protein 33</fullName>
    </submittedName>
</protein>
<feature type="region of interest" description="Disordered" evidence="1">
    <location>
        <begin position="92"/>
        <end position="126"/>
    </location>
</feature>
<accession>A0A8C6W7K0</accession>
<dbReference type="PANTHER" id="PTHR37873">
    <property type="entry name" value="SMALL INTEGRAL MEMBRANE PROTEIN 33"/>
    <property type="match status" value="1"/>
</dbReference>
<dbReference type="AlphaFoldDB" id="A0A8C6W7K0"/>
<sequence length="126" mass="13695">MHQDGHYLWPSPAVNGSLELEPQRQLPEMPPRGDGLLLLTVIIVAFILLAVCIVVAVHFRPKLYQGHATLLTEPPALKPEGGVYLIHWQPLGSQDSHGETQQGPPVPGSGLALDGHRPSTDEVTYL</sequence>
<keyword evidence="2" id="KW-0472">Membrane</keyword>
<proteinExistence type="predicted"/>
<dbReference type="PANTHER" id="PTHR37873:SF1">
    <property type="entry name" value="SMALL INTEGRAL MEMBRANE PROTEIN 33"/>
    <property type="match status" value="1"/>
</dbReference>
<keyword evidence="2" id="KW-0812">Transmembrane</keyword>
<organism evidence="3 4">
    <name type="scientific">Nannospalax galili</name>
    <name type="common">Northern Israeli blind subterranean mole rat</name>
    <name type="synonym">Spalax galili</name>
    <dbReference type="NCBI Taxonomy" id="1026970"/>
    <lineage>
        <taxon>Eukaryota</taxon>
        <taxon>Metazoa</taxon>
        <taxon>Chordata</taxon>
        <taxon>Craniata</taxon>
        <taxon>Vertebrata</taxon>
        <taxon>Euteleostomi</taxon>
        <taxon>Mammalia</taxon>
        <taxon>Eutheria</taxon>
        <taxon>Euarchontoglires</taxon>
        <taxon>Glires</taxon>
        <taxon>Rodentia</taxon>
        <taxon>Myomorpha</taxon>
        <taxon>Muroidea</taxon>
        <taxon>Spalacidae</taxon>
        <taxon>Spalacinae</taxon>
        <taxon>Nannospalax</taxon>
    </lineage>
</organism>
<dbReference type="GeneTree" id="ENSGT00390000006836"/>
<feature type="compositionally biased region" description="Polar residues" evidence="1">
    <location>
        <begin position="92"/>
        <end position="103"/>
    </location>
</feature>
<dbReference type="InterPro" id="IPR038803">
    <property type="entry name" value="SMIM33"/>
</dbReference>
<evidence type="ECO:0000313" key="3">
    <source>
        <dbReference type="Ensembl" id="ENSNGAP00000013716.1"/>
    </source>
</evidence>
<name>A0A8C6W7K0_NANGA</name>
<dbReference type="Ensembl" id="ENSNGAT00000019296.1">
    <property type="protein sequence ID" value="ENSNGAP00000013716.1"/>
    <property type="gene ID" value="ENSNGAG00000015214.1"/>
</dbReference>
<evidence type="ECO:0000256" key="2">
    <source>
        <dbReference type="SAM" id="Phobius"/>
    </source>
</evidence>
<reference evidence="3" key="1">
    <citation type="submission" date="2025-08" db="UniProtKB">
        <authorList>
            <consortium name="Ensembl"/>
        </authorList>
    </citation>
    <scope>IDENTIFICATION</scope>
</reference>
<dbReference type="OMA" id="HEDAQQE"/>